<evidence type="ECO:0000313" key="3">
    <source>
        <dbReference type="EMBL" id="KAG9988671.1"/>
    </source>
</evidence>
<organism evidence="3 4">
    <name type="scientific">Aureobasidium melanogenum</name>
    <name type="common">Aureobasidium pullulans var. melanogenum</name>
    <dbReference type="NCBI Taxonomy" id="46634"/>
    <lineage>
        <taxon>Eukaryota</taxon>
        <taxon>Fungi</taxon>
        <taxon>Dikarya</taxon>
        <taxon>Ascomycota</taxon>
        <taxon>Pezizomycotina</taxon>
        <taxon>Dothideomycetes</taxon>
        <taxon>Dothideomycetidae</taxon>
        <taxon>Dothideales</taxon>
        <taxon>Saccotheciaceae</taxon>
        <taxon>Aureobasidium</taxon>
    </lineage>
</organism>
<reference evidence="3" key="2">
    <citation type="submission" date="2021-08" db="EMBL/GenBank/DDBJ databases">
        <authorList>
            <person name="Gostincar C."/>
            <person name="Sun X."/>
            <person name="Song Z."/>
            <person name="Gunde-Cimerman N."/>
        </authorList>
    </citation>
    <scope>NUCLEOTIDE SEQUENCE</scope>
    <source>
        <strain evidence="3">EXF-9298</strain>
    </source>
</reference>
<evidence type="ECO:0000313" key="4">
    <source>
        <dbReference type="Proteomes" id="UP000729357"/>
    </source>
</evidence>
<evidence type="ECO:0000256" key="1">
    <source>
        <dbReference type="SAM" id="MobiDB-lite"/>
    </source>
</evidence>
<reference evidence="3" key="1">
    <citation type="journal article" date="2021" name="J Fungi (Basel)">
        <title>Virulence traits and population genomics of the black yeast Aureobasidium melanogenum.</title>
        <authorList>
            <person name="Cernosa A."/>
            <person name="Sun X."/>
            <person name="Gostincar C."/>
            <person name="Fang C."/>
            <person name="Gunde-Cimerman N."/>
            <person name="Song Z."/>
        </authorList>
    </citation>
    <scope>NUCLEOTIDE SEQUENCE</scope>
    <source>
        <strain evidence="3">EXF-9298</strain>
    </source>
</reference>
<keyword evidence="2" id="KW-0472">Membrane</keyword>
<dbReference type="Proteomes" id="UP000729357">
    <property type="component" value="Unassembled WGS sequence"/>
</dbReference>
<keyword evidence="2" id="KW-1133">Transmembrane helix</keyword>
<feature type="non-terminal residue" evidence="3">
    <location>
        <position position="1"/>
    </location>
</feature>
<evidence type="ECO:0000256" key="2">
    <source>
        <dbReference type="SAM" id="Phobius"/>
    </source>
</evidence>
<sequence length="357" mass="39860">MPFKPLLCSIGSIERVSFPALRSFFVLYLMTFLAFIILLLLPAVHISRPHKQLIHLRLSLFISVFTITNFSLRIITRHISLDEVLARFLFFYILCVSLRLEMRDTASPLLPSNINKRVAAHQDGRRQYFDRLCIAEQRAVAEQNSPNLLSQKAEDEIILPGSSDDIRYGAISMKPPSPCTVYSRTRNAAAHTHPPSPPSNISSGGFSPVLQTMSPEEHSLMTNSANFARGRRRRGAIQHDILLEPELSSSFLSAPPSPYALPRDLDSSDDDNARSSEVFSVNDDNRATPRGRLQRSFTPSERDDSGVVLVPGLLRRLGRPFSGPWRGLSSPLAPVSLVAAPPAGRMARLRRLFSRCY</sequence>
<feature type="transmembrane region" description="Helical" evidence="2">
    <location>
        <begin position="20"/>
        <end position="41"/>
    </location>
</feature>
<dbReference type="AlphaFoldDB" id="A0A9P8JYE5"/>
<feature type="compositionally biased region" description="Basic and acidic residues" evidence="1">
    <location>
        <begin position="263"/>
        <end position="274"/>
    </location>
</feature>
<accession>A0A9P8JYE5</accession>
<feature type="transmembrane region" description="Helical" evidence="2">
    <location>
        <begin position="53"/>
        <end position="72"/>
    </location>
</feature>
<protein>
    <submittedName>
        <fullName evidence="3">Uncharacterized protein</fullName>
    </submittedName>
</protein>
<keyword evidence="4" id="KW-1185">Reference proteome</keyword>
<feature type="region of interest" description="Disordered" evidence="1">
    <location>
        <begin position="182"/>
        <end position="211"/>
    </location>
</feature>
<comment type="caution">
    <text evidence="3">The sequence shown here is derived from an EMBL/GenBank/DDBJ whole genome shotgun (WGS) entry which is preliminary data.</text>
</comment>
<gene>
    <name evidence="3" type="ORF">KCU98_g2434</name>
</gene>
<feature type="region of interest" description="Disordered" evidence="1">
    <location>
        <begin position="253"/>
        <end position="302"/>
    </location>
</feature>
<name>A0A9P8JYE5_AURME</name>
<dbReference type="EMBL" id="JAHFXS010000134">
    <property type="protein sequence ID" value="KAG9988671.1"/>
    <property type="molecule type" value="Genomic_DNA"/>
</dbReference>
<proteinExistence type="predicted"/>
<keyword evidence="2" id="KW-0812">Transmembrane</keyword>
<feature type="compositionally biased region" description="Low complexity" evidence="1">
    <location>
        <begin position="199"/>
        <end position="208"/>
    </location>
</feature>